<evidence type="ECO:0000259" key="1">
    <source>
        <dbReference type="Pfam" id="PF07791"/>
    </source>
</evidence>
<reference evidence="3" key="1">
    <citation type="submission" date="2016-10" db="EMBL/GenBank/DDBJ databases">
        <authorList>
            <person name="Varghese N."/>
            <person name="Submissions S."/>
        </authorList>
    </citation>
    <scope>NUCLEOTIDE SEQUENCE [LARGE SCALE GENOMIC DNA]</scope>
    <source>
        <strain evidence="3">IBRC-M10078</strain>
    </source>
</reference>
<protein>
    <recommendedName>
        <fullName evidence="1">Immunity MXAN-0049 protein domain-containing protein</fullName>
    </recommendedName>
</protein>
<sequence>MTQGWNPIHINKFKEGNVSDFPAGLLSVPTFSERAINVLGDLFAGKVELLPLLTEVANSYYAGNVVNVLDCIDEDHAEVRLFDDGQVMKYTRYAFLEDKIKDEDLFKILVHDSKRILKTKVFVSDRFREAVLEAGLKGFEFIEVWDSTNYEKKISTVHEEKFLQDHSIEWHTFELASELVRKHNKIVLSGEWAIRLGNEQQIQIGHMQEDGTYLWLNPIYYPPVFIEMKWRILE</sequence>
<dbReference type="AlphaFoldDB" id="A0A1H0PW64"/>
<feature type="domain" description="Immunity MXAN-0049 protein" evidence="1">
    <location>
        <begin position="57"/>
        <end position="144"/>
    </location>
</feature>
<dbReference type="InterPro" id="IPR012433">
    <property type="entry name" value="Imm11"/>
</dbReference>
<dbReference type="OrthoDB" id="2875619at2"/>
<evidence type="ECO:0000313" key="2">
    <source>
        <dbReference type="EMBL" id="SDP09392.1"/>
    </source>
</evidence>
<dbReference type="Proteomes" id="UP000199159">
    <property type="component" value="Unassembled WGS sequence"/>
</dbReference>
<dbReference type="STRING" id="930152.SAMN05216565_101495"/>
<accession>A0A1H0PW64</accession>
<proteinExistence type="predicted"/>
<name>A0A1H0PW64_9BACI</name>
<dbReference type="RefSeq" id="WP_139163058.1">
    <property type="nucleotide sequence ID" value="NZ_FNJU01000001.1"/>
</dbReference>
<dbReference type="EMBL" id="FNJU01000001">
    <property type="protein sequence ID" value="SDP09392.1"/>
    <property type="molecule type" value="Genomic_DNA"/>
</dbReference>
<organism evidence="2 3">
    <name type="scientific">Litchfieldia salsa</name>
    <dbReference type="NCBI Taxonomy" id="930152"/>
    <lineage>
        <taxon>Bacteria</taxon>
        <taxon>Bacillati</taxon>
        <taxon>Bacillota</taxon>
        <taxon>Bacilli</taxon>
        <taxon>Bacillales</taxon>
        <taxon>Bacillaceae</taxon>
        <taxon>Litchfieldia</taxon>
    </lineage>
</organism>
<evidence type="ECO:0000313" key="3">
    <source>
        <dbReference type="Proteomes" id="UP000199159"/>
    </source>
</evidence>
<dbReference type="Pfam" id="PF07791">
    <property type="entry name" value="Imm11"/>
    <property type="match status" value="1"/>
</dbReference>
<keyword evidence="3" id="KW-1185">Reference proteome</keyword>
<gene>
    <name evidence="2" type="ORF">SAMN05216565_101495</name>
</gene>